<dbReference type="RefSeq" id="WP_269445007.1">
    <property type="nucleotide sequence ID" value="NZ_CP097463.1"/>
</dbReference>
<dbReference type="InterPro" id="IPR029032">
    <property type="entry name" value="AhpD-like"/>
</dbReference>
<proteinExistence type="predicted"/>
<dbReference type="SUPFAM" id="SSF69118">
    <property type="entry name" value="AhpD-like"/>
    <property type="match status" value="1"/>
</dbReference>
<name>A0ABY7K0T7_9ACTN</name>
<reference evidence="1" key="1">
    <citation type="submission" date="2022-05" db="EMBL/GenBank/DDBJ databases">
        <title>Jatrophihabitans sp. SB3-54 whole genome sequence.</title>
        <authorList>
            <person name="Suh M.K."/>
            <person name="Eom M.K."/>
            <person name="Kim J.S."/>
            <person name="Kim H.S."/>
            <person name="Do H.E."/>
            <person name="Shin Y.K."/>
            <person name="Lee J.-S."/>
        </authorList>
    </citation>
    <scope>NUCLEOTIDE SEQUENCE</scope>
    <source>
        <strain evidence="1">SB3-54</strain>
    </source>
</reference>
<accession>A0ABY7K0T7</accession>
<dbReference type="Proteomes" id="UP001164693">
    <property type="component" value="Chromosome"/>
</dbReference>
<gene>
    <name evidence="1" type="ORF">M6B22_06800</name>
</gene>
<dbReference type="EMBL" id="CP097463">
    <property type="protein sequence ID" value="WAX58466.1"/>
    <property type="molecule type" value="Genomic_DNA"/>
</dbReference>
<protein>
    <submittedName>
        <fullName evidence="1">Uncharacterized protein</fullName>
    </submittedName>
</protein>
<organism evidence="1 2">
    <name type="scientific">Jatrophihabitans cynanchi</name>
    <dbReference type="NCBI Taxonomy" id="2944128"/>
    <lineage>
        <taxon>Bacteria</taxon>
        <taxon>Bacillati</taxon>
        <taxon>Actinomycetota</taxon>
        <taxon>Actinomycetes</taxon>
        <taxon>Jatrophihabitantales</taxon>
        <taxon>Jatrophihabitantaceae</taxon>
        <taxon>Jatrophihabitans</taxon>
    </lineage>
</organism>
<evidence type="ECO:0000313" key="1">
    <source>
        <dbReference type="EMBL" id="WAX58466.1"/>
    </source>
</evidence>
<keyword evidence="2" id="KW-1185">Reference proteome</keyword>
<evidence type="ECO:0000313" key="2">
    <source>
        <dbReference type="Proteomes" id="UP001164693"/>
    </source>
</evidence>
<sequence length="297" mass="33196">MTRDALPPPQARGLDLSDLDHVTADEIAAFQEHYIRLQGRPHAGFDFFLANNPSAVKRYRLFAAQTAVPFDRWLPLTATNFANIAWYARTGYLEGIRYIVHIQQTSGHSTKDEVFEGLAISLYHAGAQGGEVIATALRDYQWQEPSDSADRGGWQQGRALLASGLDFSEPRLLPGELERLEDWYRAALGQVPGYVRFLGRHRPDALKAWRNRYENLVSTLPAQLLPLAAIKVSTYAVNTELLRENVLLARYLGASKEDTLITAMSGLLYGQMEAAEMLECVVGDVFDDWDGRIGEGR</sequence>